<dbReference type="KEGG" id="mcos:GM418_08475"/>
<dbReference type="RefSeq" id="WP_158865070.1">
    <property type="nucleotide sequence ID" value="NZ_CP046401.1"/>
</dbReference>
<dbReference type="InterPro" id="IPR021280">
    <property type="entry name" value="TMEM260-like"/>
</dbReference>
<feature type="transmembrane region" description="Helical" evidence="1">
    <location>
        <begin position="502"/>
        <end position="520"/>
    </location>
</feature>
<keyword evidence="1" id="KW-1133">Transmembrane helix</keyword>
<sequence length="1029" mass="116855">MKKASLINNILGWVVFTIAALTYFLTLEPTVSWWDCGEFIVSAFKLEVGHPPGAPFHMILGRFFTLFASDESRAAVMVNTMSALASAGTIMLLYWSIVHLAKKLFSSENLSIGEQIAVWGSGLVGALAYSFTDSFWFSAVEGEVYALSSFFTAAVFWAILKWENNADEKYANRWLVLIGYLVGLSIGVHLLNLLAIPAIGLVYYFKKYDFSWKGALVATGVSIGVLGGIQLVVIPGLPRVAFLFDRIFVNGLGLPFNSGILFFVALIIAGSVWAVRYTRSRNLVVWNTAVTILIVILIGYSSFALILIRASANPPMNQNHPDNAFALLKYLNREQYGERPLTYGPYYTAPAIGSKGEKPQYNKVDGEYEVTGSMSAGTEYEPKLETFFPRMYSSQPQHIEVYEDWGKVKGRPVRVRTGGEVKTLIRPTFGENLRFFFSYQLGHMYMRYFMWNFAGRQNDIQGHGGFMNGNWISGIKLIDDAKVGPRENIPDFMKNDPTRNTYYFLPLLFGLIGLFFQYNQGKKGKQGFIVTLMLFIFTGIAIIVYLNQYPVQPRERDYAYAGSFYAFAIWIGLAVAAFYSALSKLWKGAVPATLVTLISLVLVPGILASENWDDHDRSGRYMTRDYAKNYLESCAPNAILFTYGDNDTFPLWYVQEVEGVRPDIKIINVGYLGMDWYINQQQMATNDAPPVPFSFDKSKYYMGIRDIVLFQERFENSVELSDAMEFLGSDDVRTKVKVSNGEMMDYFPARNFHITVDKQKVLETGTVQPEDSALIADRVEINISKNLITKSEMAVLNMMAANNWERPIYIDHSLVHVGNIHFKDYLQFEGLAYRFVPIKTQRQGVYYGHVNSDILYDNVMNKYVWGNVNDPDIFLDEYNRKEINILQARYMFARLAGVLNQEGKKEKAVEVLDKMFELFPNEILPLTYDSFPAIEQYFVAGENEKGAELTRTLADNCFAKVDYFLSLPARFEAAAKAEQDREFSMLRNIQYLTRKYNQDDLFNEVDTRLKELIERLQGEVGAEQPAQDS</sequence>
<keyword evidence="3" id="KW-1185">Reference proteome</keyword>
<organism evidence="2 3">
    <name type="scientific">Maribellus comscasis</name>
    <dbReference type="NCBI Taxonomy" id="2681766"/>
    <lineage>
        <taxon>Bacteria</taxon>
        <taxon>Pseudomonadati</taxon>
        <taxon>Bacteroidota</taxon>
        <taxon>Bacteroidia</taxon>
        <taxon>Marinilabiliales</taxon>
        <taxon>Prolixibacteraceae</taxon>
        <taxon>Maribellus</taxon>
    </lineage>
</organism>
<feature type="transmembrane region" description="Helical" evidence="1">
    <location>
        <begin position="116"/>
        <end position="132"/>
    </location>
</feature>
<feature type="transmembrane region" description="Helical" evidence="1">
    <location>
        <begin position="7"/>
        <end position="25"/>
    </location>
</feature>
<gene>
    <name evidence="2" type="ORF">GM418_08475</name>
</gene>
<feature type="transmembrane region" description="Helical" evidence="1">
    <location>
        <begin position="285"/>
        <end position="308"/>
    </location>
</feature>
<dbReference type="Pfam" id="PF11028">
    <property type="entry name" value="TMEM260-like"/>
    <property type="match status" value="1"/>
</dbReference>
<keyword evidence="1" id="KW-0472">Membrane</keyword>
<feature type="transmembrane region" description="Helical" evidence="1">
    <location>
        <begin position="526"/>
        <end position="546"/>
    </location>
</feature>
<dbReference type="PANTHER" id="PTHR16214">
    <property type="entry name" value="TRANSMEMBRANE PROTEIN 260"/>
    <property type="match status" value="1"/>
</dbReference>
<feature type="transmembrane region" description="Helical" evidence="1">
    <location>
        <begin position="247"/>
        <end position="273"/>
    </location>
</feature>
<feature type="transmembrane region" description="Helical" evidence="1">
    <location>
        <begin position="144"/>
        <end position="162"/>
    </location>
</feature>
<protein>
    <submittedName>
        <fullName evidence="2">DUF2723 domain-containing protein</fullName>
    </submittedName>
</protein>
<evidence type="ECO:0000256" key="1">
    <source>
        <dbReference type="SAM" id="Phobius"/>
    </source>
</evidence>
<dbReference type="Proteomes" id="UP000428260">
    <property type="component" value="Chromosome"/>
</dbReference>
<dbReference type="InterPro" id="IPR052724">
    <property type="entry name" value="GT117_domain-containing"/>
</dbReference>
<dbReference type="AlphaFoldDB" id="A0A6I6JRK2"/>
<name>A0A6I6JRK2_9BACT</name>
<accession>A0A6I6JRK2</accession>
<feature type="transmembrane region" description="Helical" evidence="1">
    <location>
        <begin position="74"/>
        <end position="95"/>
    </location>
</feature>
<proteinExistence type="predicted"/>
<evidence type="ECO:0000313" key="3">
    <source>
        <dbReference type="Proteomes" id="UP000428260"/>
    </source>
</evidence>
<dbReference type="PANTHER" id="PTHR16214:SF3">
    <property type="entry name" value="TRANSMEMBRANE PROTEIN 260"/>
    <property type="match status" value="1"/>
</dbReference>
<evidence type="ECO:0000313" key="2">
    <source>
        <dbReference type="EMBL" id="QGY43690.1"/>
    </source>
</evidence>
<keyword evidence="1" id="KW-0812">Transmembrane</keyword>
<feature type="transmembrane region" description="Helical" evidence="1">
    <location>
        <begin position="215"/>
        <end position="235"/>
    </location>
</feature>
<feature type="transmembrane region" description="Helical" evidence="1">
    <location>
        <begin position="174"/>
        <end position="203"/>
    </location>
</feature>
<dbReference type="EMBL" id="CP046401">
    <property type="protein sequence ID" value="QGY43690.1"/>
    <property type="molecule type" value="Genomic_DNA"/>
</dbReference>
<feature type="transmembrane region" description="Helical" evidence="1">
    <location>
        <begin position="558"/>
        <end position="582"/>
    </location>
</feature>
<reference evidence="2 3" key="1">
    <citation type="submission" date="2019-11" db="EMBL/GenBank/DDBJ databases">
        <authorList>
            <person name="Zheng R.K."/>
            <person name="Sun C.M."/>
        </authorList>
    </citation>
    <scope>NUCLEOTIDE SEQUENCE [LARGE SCALE GENOMIC DNA]</scope>
    <source>
        <strain evidence="2 3">WC007</strain>
    </source>
</reference>